<proteinExistence type="predicted"/>
<feature type="region of interest" description="Disordered" evidence="1">
    <location>
        <begin position="1"/>
        <end position="218"/>
    </location>
</feature>
<dbReference type="PROSITE" id="PS50055">
    <property type="entry name" value="TYR_PHOSPHATASE_PTP"/>
    <property type="match status" value="1"/>
</dbReference>
<accession>A0AAV5VC15</accession>
<feature type="compositionally biased region" description="Basic and acidic residues" evidence="1">
    <location>
        <begin position="37"/>
        <end position="46"/>
    </location>
</feature>
<feature type="compositionally biased region" description="Basic and acidic residues" evidence="1">
    <location>
        <begin position="139"/>
        <end position="148"/>
    </location>
</feature>
<dbReference type="Gene3D" id="3.90.190.10">
    <property type="entry name" value="Protein tyrosine phosphatase superfamily"/>
    <property type="match status" value="1"/>
</dbReference>
<dbReference type="PANTHER" id="PTHR23219:SF13">
    <property type="entry name" value="TYROSINE-PROTEIN PHOSPHATASE DOMAIN-CONTAINING PROTEIN"/>
    <property type="match status" value="1"/>
</dbReference>
<feature type="domain" description="Tyrosine-protein phosphatase" evidence="2">
    <location>
        <begin position="283"/>
        <end position="419"/>
    </location>
</feature>
<dbReference type="InterPro" id="IPR029021">
    <property type="entry name" value="Prot-tyrosine_phosphatase-like"/>
</dbReference>
<gene>
    <name evidence="3" type="ORF">PFISCL1PPCAC_8533</name>
</gene>
<feature type="compositionally biased region" description="Basic and acidic residues" evidence="1">
    <location>
        <begin position="1"/>
        <end position="11"/>
    </location>
</feature>
<dbReference type="GO" id="GO:0004725">
    <property type="term" value="F:protein tyrosine phosphatase activity"/>
    <property type="evidence" value="ECO:0007669"/>
    <property type="project" value="InterPro"/>
</dbReference>
<name>A0AAV5VC15_9BILA</name>
<feature type="compositionally biased region" description="Polar residues" evidence="1">
    <location>
        <begin position="113"/>
        <end position="130"/>
    </location>
</feature>
<protein>
    <recommendedName>
        <fullName evidence="2">Tyrosine-protein phosphatase domain-containing protein</fullName>
    </recommendedName>
</protein>
<evidence type="ECO:0000256" key="1">
    <source>
        <dbReference type="SAM" id="MobiDB-lite"/>
    </source>
</evidence>
<feature type="compositionally biased region" description="Basic and acidic residues" evidence="1">
    <location>
        <begin position="170"/>
        <end position="179"/>
    </location>
</feature>
<feature type="compositionally biased region" description="Basic and acidic residues" evidence="1">
    <location>
        <begin position="101"/>
        <end position="112"/>
    </location>
</feature>
<sequence>PSGAKKEEKAVAARKAPSKKKGAPAVTPTARKKTSKQKLDSPDPTKDSTTVTGKTEDNSMKAKRKGGAATPATSGGKMDKISRFLHIKKGANTGKTTPRTSRKEVSKQESTSKNDAPTADSQQQSDNSGKTKMMVSRGKKGDDKEKGKSQTPNKKRDKPSLKKATTPTDASRDDSKEPTDIDDEGESKLIVVERGKDSAKKGKAPATTPQAEVEKKEREGIKGGNQERAVMVTARKKSSTGAGAITMYDTGQDKALAKLASLRDMEGRGWEECEKDFLAGHKVNPEVNRATRYVISFNVPPDGDFYDANKVEIPGVDTKFIMAAAPTTETSSRENFWRMVYDSNVASIFFLEKYDASASNFVPWKAGEAKDYGKMFVSNKKVTESTKEGMQSVLEVLPEGCSNSIIVRFVQCLKWPETV</sequence>
<comment type="caution">
    <text evidence="3">The sequence shown here is derived from an EMBL/GenBank/DDBJ whole genome shotgun (WGS) entry which is preliminary data.</text>
</comment>
<feature type="compositionally biased region" description="Basic and acidic residues" evidence="1">
    <location>
        <begin position="191"/>
        <end position="200"/>
    </location>
</feature>
<evidence type="ECO:0000313" key="4">
    <source>
        <dbReference type="Proteomes" id="UP001432322"/>
    </source>
</evidence>
<reference evidence="3" key="1">
    <citation type="submission" date="2023-10" db="EMBL/GenBank/DDBJ databases">
        <title>Genome assembly of Pristionchus species.</title>
        <authorList>
            <person name="Yoshida K."/>
            <person name="Sommer R.J."/>
        </authorList>
    </citation>
    <scope>NUCLEOTIDE SEQUENCE</scope>
    <source>
        <strain evidence="3">RS5133</strain>
    </source>
</reference>
<dbReference type="Proteomes" id="UP001432322">
    <property type="component" value="Unassembled WGS sequence"/>
</dbReference>
<feature type="non-terminal residue" evidence="3">
    <location>
        <position position="1"/>
    </location>
</feature>
<dbReference type="SUPFAM" id="SSF52799">
    <property type="entry name" value="(Phosphotyrosine protein) phosphatases II"/>
    <property type="match status" value="1"/>
</dbReference>
<evidence type="ECO:0000259" key="2">
    <source>
        <dbReference type="PROSITE" id="PS50055"/>
    </source>
</evidence>
<dbReference type="Pfam" id="PF00102">
    <property type="entry name" value="Y_phosphatase"/>
    <property type="match status" value="1"/>
</dbReference>
<organism evidence="3 4">
    <name type="scientific">Pristionchus fissidentatus</name>
    <dbReference type="NCBI Taxonomy" id="1538716"/>
    <lineage>
        <taxon>Eukaryota</taxon>
        <taxon>Metazoa</taxon>
        <taxon>Ecdysozoa</taxon>
        <taxon>Nematoda</taxon>
        <taxon>Chromadorea</taxon>
        <taxon>Rhabditida</taxon>
        <taxon>Rhabditina</taxon>
        <taxon>Diplogasteromorpha</taxon>
        <taxon>Diplogasteroidea</taxon>
        <taxon>Neodiplogasteridae</taxon>
        <taxon>Pristionchus</taxon>
    </lineage>
</organism>
<keyword evidence="4" id="KW-1185">Reference proteome</keyword>
<dbReference type="InterPro" id="IPR000242">
    <property type="entry name" value="PTP_cat"/>
</dbReference>
<dbReference type="AlphaFoldDB" id="A0AAV5VC15"/>
<dbReference type="PANTHER" id="PTHR23219">
    <property type="entry name" value="TYROSINE-PROTEIN PHOSPHATASE C15H7.3-RELATED"/>
    <property type="match status" value="1"/>
</dbReference>
<feature type="non-terminal residue" evidence="3">
    <location>
        <position position="419"/>
    </location>
</feature>
<dbReference type="EMBL" id="BTSY01000003">
    <property type="protein sequence ID" value="GMT17236.1"/>
    <property type="molecule type" value="Genomic_DNA"/>
</dbReference>
<evidence type="ECO:0000313" key="3">
    <source>
        <dbReference type="EMBL" id="GMT17236.1"/>
    </source>
</evidence>